<keyword evidence="13 15" id="KW-0472">Membrane</keyword>
<keyword evidence="14" id="KW-0175">Coiled coil</keyword>
<protein>
    <recommendedName>
        <fullName evidence="3">histidine kinase</fullName>
        <ecNumber evidence="3">2.7.13.3</ecNumber>
    </recommendedName>
</protein>
<evidence type="ECO:0000256" key="1">
    <source>
        <dbReference type="ARBA" id="ARBA00000085"/>
    </source>
</evidence>
<evidence type="ECO:0000256" key="14">
    <source>
        <dbReference type="SAM" id="Coils"/>
    </source>
</evidence>
<dbReference type="PRINTS" id="PR00344">
    <property type="entry name" value="BCTRLSENSOR"/>
</dbReference>
<dbReference type="PANTHER" id="PTHR43711">
    <property type="entry name" value="TWO-COMPONENT HISTIDINE KINASE"/>
    <property type="match status" value="1"/>
</dbReference>
<dbReference type="Pfam" id="PF02518">
    <property type="entry name" value="HATPase_c"/>
    <property type="match status" value="1"/>
</dbReference>
<dbReference type="FunFam" id="1.10.287.130:FF:000001">
    <property type="entry name" value="Two-component sensor histidine kinase"/>
    <property type="match status" value="1"/>
</dbReference>
<dbReference type="Gene3D" id="6.10.340.10">
    <property type="match status" value="1"/>
</dbReference>
<dbReference type="Pfam" id="PF00672">
    <property type="entry name" value="HAMP"/>
    <property type="match status" value="1"/>
</dbReference>
<dbReference type="FunFam" id="3.30.565.10:FF:000023">
    <property type="entry name" value="PAS domain-containing sensor histidine kinase"/>
    <property type="match status" value="1"/>
</dbReference>
<dbReference type="SUPFAM" id="SSF103190">
    <property type="entry name" value="Sensory domain-like"/>
    <property type="match status" value="1"/>
</dbReference>
<keyword evidence="8" id="KW-0547">Nucleotide-binding</keyword>
<keyword evidence="4" id="KW-1003">Cell membrane</keyword>
<dbReference type="InterPro" id="IPR050736">
    <property type="entry name" value="Sensor_HK_Regulatory"/>
</dbReference>
<keyword evidence="6" id="KW-0808">Transferase</keyword>
<dbReference type="InterPro" id="IPR029151">
    <property type="entry name" value="Sensor-like_sf"/>
</dbReference>
<dbReference type="InterPro" id="IPR003594">
    <property type="entry name" value="HATPase_dom"/>
</dbReference>
<dbReference type="SMART" id="SM00387">
    <property type="entry name" value="HATPase_c"/>
    <property type="match status" value="1"/>
</dbReference>
<dbReference type="EC" id="2.7.13.3" evidence="3"/>
<dbReference type="Gene3D" id="3.30.565.10">
    <property type="entry name" value="Histidine kinase-like ATPase, C-terminal domain"/>
    <property type="match status" value="1"/>
</dbReference>
<dbReference type="AlphaFoldDB" id="A0A0P8DXM7"/>
<dbReference type="PROSITE" id="PS50109">
    <property type="entry name" value="HIS_KIN"/>
    <property type="match status" value="1"/>
</dbReference>
<dbReference type="PROSITE" id="PS50885">
    <property type="entry name" value="HAMP"/>
    <property type="match status" value="1"/>
</dbReference>
<dbReference type="Pfam" id="PF00512">
    <property type="entry name" value="HisKA"/>
    <property type="match status" value="1"/>
</dbReference>
<evidence type="ECO:0000256" key="8">
    <source>
        <dbReference type="ARBA" id="ARBA00022741"/>
    </source>
</evidence>
<dbReference type="CDD" id="cd18773">
    <property type="entry name" value="PDC1_HK_sensor"/>
    <property type="match status" value="1"/>
</dbReference>
<evidence type="ECO:0000256" key="3">
    <source>
        <dbReference type="ARBA" id="ARBA00012438"/>
    </source>
</evidence>
<keyword evidence="9 18" id="KW-0418">Kinase</keyword>
<dbReference type="GO" id="GO:0005886">
    <property type="term" value="C:plasma membrane"/>
    <property type="evidence" value="ECO:0007669"/>
    <property type="project" value="UniProtKB-SubCell"/>
</dbReference>
<feature type="domain" description="HAMP" evidence="17">
    <location>
        <begin position="293"/>
        <end position="344"/>
    </location>
</feature>
<evidence type="ECO:0000256" key="11">
    <source>
        <dbReference type="ARBA" id="ARBA00022989"/>
    </source>
</evidence>
<feature type="domain" description="Histidine kinase" evidence="16">
    <location>
        <begin position="384"/>
        <end position="601"/>
    </location>
</feature>
<feature type="transmembrane region" description="Helical" evidence="15">
    <location>
        <begin position="7"/>
        <end position="27"/>
    </location>
</feature>
<proteinExistence type="predicted"/>
<evidence type="ECO:0000256" key="12">
    <source>
        <dbReference type="ARBA" id="ARBA00023012"/>
    </source>
</evidence>
<dbReference type="InterPro" id="IPR036890">
    <property type="entry name" value="HATPase_C_sf"/>
</dbReference>
<evidence type="ECO:0000313" key="19">
    <source>
        <dbReference type="Proteomes" id="UP000050360"/>
    </source>
</evidence>
<evidence type="ECO:0000256" key="7">
    <source>
        <dbReference type="ARBA" id="ARBA00022692"/>
    </source>
</evidence>
<dbReference type="InterPro" id="IPR036097">
    <property type="entry name" value="HisK_dim/P_sf"/>
</dbReference>
<evidence type="ECO:0000256" key="5">
    <source>
        <dbReference type="ARBA" id="ARBA00022553"/>
    </source>
</evidence>
<dbReference type="SUPFAM" id="SSF55874">
    <property type="entry name" value="ATPase domain of HSP90 chaperone/DNA topoisomerase II/histidine kinase"/>
    <property type="match status" value="1"/>
</dbReference>
<sequence>MRLRSELIIFFLIISVVPLSAVVYISYEYSKLAIRESVMSNLLGATDNTGNVIDNWMDTRKDDIRVISQSRVSLTTEKENFKEFLGTFEREHRGVYREFYTLDLDGNIIFSNIYRTGNERTENYFIEASKGKISVSDVYKSNTTDAPEIIITNPVRKNGEIVGVFAARISLENLYRIIEQIDIGKSGEVFIVNQKGDIIFHENQSLILLNNINNNFAVREVTYEKNGINEYVSYKGENVLGSYYWLPLYRWGLIAEKNIDEAYAGALILGRVMVEISILAVMGVIFLALVVSSNITRPVKSLEEGALGMLSGNFKAIPVSSGNEIGRLTEIFNSTASELLDIRKKLEMKIDVANKDLEIKNKELTAANEELKKLDELKSDFLSLVSHELKTPLSSMKISAEYLESDANIVPADRKEILQIILRNIDRQTRLINDILDLSKIEAGKTELKLDIIGIRKIADASFENIKQVALKKDISIIIDVPDNLSPVMADMEKLIIVVNNLFENALKFTPAGGSIILSAKEDADGIEVNMKDTGIGIEKEKLEKIFDKFYQVDSSSRRKTGGCGLGLSISSGIIRAHGSIIQVESEPGKGSTFSFKLKKG</sequence>
<organism evidence="18 19">
    <name type="scientific">Candidatus Methanoperedens nitratireducens</name>
    <dbReference type="NCBI Taxonomy" id="1392998"/>
    <lineage>
        <taxon>Archaea</taxon>
        <taxon>Methanobacteriati</taxon>
        <taxon>Methanobacteriota</taxon>
        <taxon>Stenosarchaea group</taxon>
        <taxon>Methanomicrobia</taxon>
        <taxon>Methanosarcinales</taxon>
        <taxon>ANME-2 cluster</taxon>
        <taxon>Candidatus Methanoperedentaceae</taxon>
        <taxon>Candidatus Methanoperedens</taxon>
    </lineage>
</organism>
<comment type="subcellular location">
    <subcellularLocation>
        <location evidence="2">Cell membrane</location>
        <topology evidence="2">Multi-pass membrane protein</topology>
    </subcellularLocation>
</comment>
<accession>A0A0P8DXM7</accession>
<dbReference type="GO" id="GO:0000155">
    <property type="term" value="F:phosphorelay sensor kinase activity"/>
    <property type="evidence" value="ECO:0007669"/>
    <property type="project" value="InterPro"/>
</dbReference>
<comment type="caution">
    <text evidence="18">The sequence shown here is derived from an EMBL/GenBank/DDBJ whole genome shotgun (WGS) entry which is preliminary data.</text>
</comment>
<evidence type="ECO:0000256" key="6">
    <source>
        <dbReference type="ARBA" id="ARBA00022679"/>
    </source>
</evidence>
<keyword evidence="5" id="KW-0597">Phosphoprotein</keyword>
<dbReference type="InterPro" id="IPR003660">
    <property type="entry name" value="HAMP_dom"/>
</dbReference>
<dbReference type="InterPro" id="IPR033479">
    <property type="entry name" value="dCache_1"/>
</dbReference>
<dbReference type="SUPFAM" id="SSF47384">
    <property type="entry name" value="Homodimeric domain of signal transducing histidine kinase"/>
    <property type="match status" value="1"/>
</dbReference>
<dbReference type="InterPro" id="IPR004358">
    <property type="entry name" value="Sig_transdc_His_kin-like_C"/>
</dbReference>
<comment type="catalytic activity">
    <reaction evidence="1">
        <text>ATP + protein L-histidine = ADP + protein N-phospho-L-histidine.</text>
        <dbReference type="EC" id="2.7.13.3"/>
    </reaction>
</comment>
<keyword evidence="7 15" id="KW-0812">Transmembrane</keyword>
<evidence type="ECO:0000256" key="2">
    <source>
        <dbReference type="ARBA" id="ARBA00004651"/>
    </source>
</evidence>
<dbReference type="CDD" id="cd18774">
    <property type="entry name" value="PDC2_HK_sensor"/>
    <property type="match status" value="1"/>
</dbReference>
<dbReference type="Gene3D" id="1.10.287.130">
    <property type="match status" value="1"/>
</dbReference>
<evidence type="ECO:0000256" key="13">
    <source>
        <dbReference type="ARBA" id="ARBA00023136"/>
    </source>
</evidence>
<keyword evidence="11 15" id="KW-1133">Transmembrane helix</keyword>
<evidence type="ECO:0000259" key="16">
    <source>
        <dbReference type="PROSITE" id="PS50109"/>
    </source>
</evidence>
<evidence type="ECO:0000256" key="4">
    <source>
        <dbReference type="ARBA" id="ARBA00022475"/>
    </source>
</evidence>
<dbReference type="Proteomes" id="UP000050360">
    <property type="component" value="Unassembled WGS sequence"/>
</dbReference>
<reference evidence="18 19" key="1">
    <citation type="submission" date="2015-09" db="EMBL/GenBank/DDBJ databases">
        <title>A metagenomics-based metabolic model of nitrate-dependent anaerobic oxidation of methane by Methanoperedens-like archaea.</title>
        <authorList>
            <person name="Arshad A."/>
            <person name="Speth D.R."/>
            <person name="De Graaf R.M."/>
            <person name="Op Den Camp H.J."/>
            <person name="Jetten M.S."/>
            <person name="Welte C.U."/>
        </authorList>
    </citation>
    <scope>NUCLEOTIDE SEQUENCE [LARGE SCALE GENOMIC DNA]</scope>
</reference>
<dbReference type="SMART" id="SM00388">
    <property type="entry name" value="HisKA"/>
    <property type="match status" value="1"/>
</dbReference>
<dbReference type="InterPro" id="IPR005467">
    <property type="entry name" value="His_kinase_dom"/>
</dbReference>
<name>A0A0P8DXM7_9EURY</name>
<dbReference type="PANTHER" id="PTHR43711:SF1">
    <property type="entry name" value="HISTIDINE KINASE 1"/>
    <property type="match status" value="1"/>
</dbReference>
<dbReference type="GO" id="GO:0005524">
    <property type="term" value="F:ATP binding"/>
    <property type="evidence" value="ECO:0007669"/>
    <property type="project" value="UniProtKB-KW"/>
</dbReference>
<evidence type="ECO:0000256" key="15">
    <source>
        <dbReference type="SAM" id="Phobius"/>
    </source>
</evidence>
<dbReference type="Pfam" id="PF02743">
    <property type="entry name" value="dCache_1"/>
    <property type="match status" value="1"/>
</dbReference>
<dbReference type="CDD" id="cd00082">
    <property type="entry name" value="HisKA"/>
    <property type="match status" value="1"/>
</dbReference>
<dbReference type="SMART" id="SM00304">
    <property type="entry name" value="HAMP"/>
    <property type="match status" value="1"/>
</dbReference>
<evidence type="ECO:0000256" key="10">
    <source>
        <dbReference type="ARBA" id="ARBA00022840"/>
    </source>
</evidence>
<feature type="coiled-coil region" evidence="14">
    <location>
        <begin position="336"/>
        <end position="377"/>
    </location>
</feature>
<gene>
    <name evidence="18" type="ORF">MPEBLZ_02988</name>
</gene>
<dbReference type="InterPro" id="IPR003661">
    <property type="entry name" value="HisK_dim/P_dom"/>
</dbReference>
<dbReference type="CDD" id="cd06225">
    <property type="entry name" value="HAMP"/>
    <property type="match status" value="1"/>
</dbReference>
<evidence type="ECO:0000259" key="17">
    <source>
        <dbReference type="PROSITE" id="PS50885"/>
    </source>
</evidence>
<evidence type="ECO:0000313" key="18">
    <source>
        <dbReference type="EMBL" id="KPQ42459.1"/>
    </source>
</evidence>
<keyword evidence="10" id="KW-0067">ATP-binding</keyword>
<dbReference type="Gene3D" id="3.30.450.20">
    <property type="entry name" value="PAS domain"/>
    <property type="match status" value="1"/>
</dbReference>
<evidence type="ECO:0000256" key="9">
    <source>
        <dbReference type="ARBA" id="ARBA00022777"/>
    </source>
</evidence>
<dbReference type="EMBL" id="LKCM01000233">
    <property type="protein sequence ID" value="KPQ42459.1"/>
    <property type="molecule type" value="Genomic_DNA"/>
</dbReference>
<keyword evidence="12" id="KW-0902">Two-component regulatory system</keyword>